<dbReference type="GO" id="GO:0015970">
    <property type="term" value="P:guanosine tetraphosphate biosynthetic process"/>
    <property type="evidence" value="ECO:0007669"/>
    <property type="project" value="UniProtKB-UniPathway"/>
</dbReference>
<evidence type="ECO:0000313" key="5">
    <source>
        <dbReference type="Proteomes" id="UP000003379"/>
    </source>
</evidence>
<dbReference type="BioCyc" id="EBAC796937-HMP:GMGH-2243-MONOMER"/>
<sequence>MQEFDKKIISVISQDPEEILIHLNEFKELMLYYKSAIREVRTKLEVLNDDISIKNQRNPIQFVKSRLKKPSSIAQKLRRRGLEISTKSIRENLTDVAGIRVVCSFVDDIYDIAEMLELQDDIKIIEVKDYIKNPKPNGYSSLHLIVEIPIYLSQKKECIKLELQIRTIAMDFWASLEHQMKYKKTMKEAPEIIKELKECADKIYQIDEHMLKIRKKIEKLDISEDNTYF</sequence>
<dbReference type="Proteomes" id="UP000006437">
    <property type="component" value="Unassembled WGS sequence"/>
</dbReference>
<dbReference type="Gene3D" id="1.10.287.860">
    <property type="entry name" value="Nucleotidyltransferase"/>
    <property type="match status" value="1"/>
</dbReference>
<accession>G9X1H1</accession>
<dbReference type="PANTHER" id="PTHR47837:SF2">
    <property type="entry name" value="GTP PYROPHOSPHOKINASE YWAC"/>
    <property type="match status" value="1"/>
</dbReference>
<comment type="caution">
    <text evidence="3">The sequence shown here is derived from an EMBL/GenBank/DDBJ whole genome shotgun (WGS) entry which is preliminary data.</text>
</comment>
<dbReference type="PATRIC" id="fig|796937.3.peg.1467"/>
<dbReference type="InterPro" id="IPR052366">
    <property type="entry name" value="GTP_Pyrophosphokinase"/>
</dbReference>
<dbReference type="InterPro" id="IPR007685">
    <property type="entry name" value="RelA_SpoT"/>
</dbReference>
<dbReference type="STRING" id="796937.HMPREF9630_01681"/>
<name>G9X1H1_9FIRM</name>
<protein>
    <recommendedName>
        <fullName evidence="2">RelA/SpoT domain-containing protein</fullName>
    </recommendedName>
</protein>
<accession>G9XER6</accession>
<dbReference type="Pfam" id="PF04607">
    <property type="entry name" value="RelA_SpoT"/>
    <property type="match status" value="1"/>
</dbReference>
<reference evidence="4 5" key="2">
    <citation type="submission" date="2011-08" db="EMBL/GenBank/DDBJ databases">
        <title>The Genome Sequence of Eubacteriaceae bacterium CM5.</title>
        <authorList>
            <consortium name="The Broad Institute Genome Sequencing Platform"/>
            <person name="Earl A."/>
            <person name="Ward D."/>
            <person name="Feldgarden M."/>
            <person name="Gevers D."/>
            <person name="Sizova M."/>
            <person name="Hazen A."/>
            <person name="Epstein S."/>
            <person name="Young S.K."/>
            <person name="Zeng Q."/>
            <person name="Gargeya S."/>
            <person name="Fitzgerald M."/>
            <person name="Haas B."/>
            <person name="Abouelleil A."/>
            <person name="Alvarado L."/>
            <person name="Arachchi H.M."/>
            <person name="Berlin A."/>
            <person name="Brown A."/>
            <person name="Chapman S.B."/>
            <person name="Chen Z."/>
            <person name="Dunbar C."/>
            <person name="Freedman E."/>
            <person name="Gearin G."/>
            <person name="Gellesch M."/>
            <person name="Goldberg J."/>
            <person name="Griggs A."/>
            <person name="Gujja S."/>
            <person name="Heiman D."/>
            <person name="Howarth C."/>
            <person name="Larson L."/>
            <person name="Lui A."/>
            <person name="MacDonald P.J.P."/>
            <person name="Montmayeur A."/>
            <person name="Murphy C."/>
            <person name="Neiman D."/>
            <person name="Pearson M."/>
            <person name="Priest M."/>
            <person name="Roberts A."/>
            <person name="Saif S."/>
            <person name="Shea T."/>
            <person name="Shenoy N."/>
            <person name="Sisk P."/>
            <person name="Stolte C."/>
            <person name="Sykes S."/>
            <person name="Wortman J."/>
            <person name="Nusbaum C."/>
            <person name="Birren B."/>
        </authorList>
    </citation>
    <scope>NUCLEOTIDE SEQUENCE [LARGE SCALE GENOMIC DNA]</scope>
    <source>
        <strain evidence="4 5">CM5</strain>
    </source>
</reference>
<dbReference type="CDD" id="cd05399">
    <property type="entry name" value="NT_Rel-Spo_like"/>
    <property type="match status" value="1"/>
</dbReference>
<dbReference type="EMBL" id="AFZG01000050">
    <property type="protein sequence ID" value="EHL18102.1"/>
    <property type="molecule type" value="Genomic_DNA"/>
</dbReference>
<evidence type="ECO:0000313" key="3">
    <source>
        <dbReference type="EMBL" id="EHL14364.1"/>
    </source>
</evidence>
<evidence type="ECO:0000313" key="4">
    <source>
        <dbReference type="EMBL" id="EHL18102.1"/>
    </source>
</evidence>
<dbReference type="RefSeq" id="WP_009526431.1">
    <property type="nucleotide sequence ID" value="NZ_JBQMYE010000206.1"/>
</dbReference>
<reference evidence="3 6" key="1">
    <citation type="submission" date="2011-08" db="EMBL/GenBank/DDBJ databases">
        <title>The Genome Sequence of Eubacteriaceae bacterium ACC19a.</title>
        <authorList>
            <consortium name="The Broad Institute Genome Sequencing Platform"/>
            <person name="Earl A."/>
            <person name="Ward D."/>
            <person name="Feldgarden M."/>
            <person name="Gevers D."/>
            <person name="Sizova M."/>
            <person name="Hazen A."/>
            <person name="Epstein S."/>
            <person name="Young S.K."/>
            <person name="Zeng Q."/>
            <person name="Gargeya S."/>
            <person name="Fitzgerald M."/>
            <person name="Haas B."/>
            <person name="Abouelleil A."/>
            <person name="Alvarado L."/>
            <person name="Arachchi H.M."/>
            <person name="Berlin A."/>
            <person name="Brown A."/>
            <person name="Chapman S.B."/>
            <person name="Chen Z."/>
            <person name="Dunbar C."/>
            <person name="Freedman E."/>
            <person name="Gearin G."/>
            <person name="Gellesch M."/>
            <person name="Goldberg J."/>
            <person name="Griggs A."/>
            <person name="Gujja S."/>
            <person name="Heiman D."/>
            <person name="Howarth C."/>
            <person name="Larson L."/>
            <person name="Lui A."/>
            <person name="MacDonald P.J.P."/>
            <person name="Montmayeur A."/>
            <person name="Murphy C."/>
            <person name="Neiman D."/>
            <person name="Pearson M."/>
            <person name="Priest M."/>
            <person name="Roberts A."/>
            <person name="Saif S."/>
            <person name="Shea T."/>
            <person name="Shenoy N."/>
            <person name="Sisk P."/>
            <person name="Stolte C."/>
            <person name="Sykes S."/>
            <person name="Wortman J."/>
            <person name="Nusbaum C."/>
            <person name="Birren B."/>
        </authorList>
    </citation>
    <scope>NUCLEOTIDE SEQUENCE [LARGE SCALE GENOMIC DNA]</scope>
    <source>
        <strain evidence="3 6">ACC19a</strain>
    </source>
</reference>
<evidence type="ECO:0000313" key="6">
    <source>
        <dbReference type="Proteomes" id="UP000006437"/>
    </source>
</evidence>
<organism evidence="3 6">
    <name type="scientific">Peptoanaerobacter stomatis</name>
    <dbReference type="NCBI Taxonomy" id="796937"/>
    <lineage>
        <taxon>Bacteria</taxon>
        <taxon>Bacillati</taxon>
        <taxon>Bacillota</taxon>
        <taxon>Clostridia</taxon>
        <taxon>Peptostreptococcales</taxon>
        <taxon>Filifactoraceae</taxon>
        <taxon>Peptoanaerobacter</taxon>
    </lineage>
</organism>
<dbReference type="PANTHER" id="PTHR47837">
    <property type="entry name" value="GTP PYROPHOSPHOKINASE YJBM"/>
    <property type="match status" value="1"/>
</dbReference>
<feature type="domain" description="RelA/SpoT" evidence="2">
    <location>
        <begin position="65"/>
        <end position="186"/>
    </location>
</feature>
<dbReference type="HOGENOM" id="CLU_077095_1_1_9"/>
<dbReference type="InterPro" id="IPR043519">
    <property type="entry name" value="NT_sf"/>
</dbReference>
<dbReference type="Proteomes" id="UP000003379">
    <property type="component" value="Unassembled WGS sequence"/>
</dbReference>
<gene>
    <name evidence="4" type="ORF">HMPREF9628_02136</name>
    <name evidence="3" type="ORF">HMPREF9629_02215</name>
</gene>
<comment type="pathway">
    <text evidence="1">Purine metabolism; ppGpp biosynthesis; ppGpp from GTP: step 1/2.</text>
</comment>
<proteinExistence type="predicted"/>
<dbReference type="SUPFAM" id="SSF81301">
    <property type="entry name" value="Nucleotidyltransferase"/>
    <property type="match status" value="1"/>
</dbReference>
<dbReference type="SMART" id="SM00954">
    <property type="entry name" value="RelA_SpoT"/>
    <property type="match status" value="1"/>
</dbReference>
<dbReference type="Gene3D" id="3.30.460.10">
    <property type="entry name" value="Beta Polymerase, domain 2"/>
    <property type="match status" value="1"/>
</dbReference>
<dbReference type="EMBL" id="AFZE01000033">
    <property type="protein sequence ID" value="EHL14364.1"/>
    <property type="molecule type" value="Genomic_DNA"/>
</dbReference>
<evidence type="ECO:0000259" key="2">
    <source>
        <dbReference type="SMART" id="SM00954"/>
    </source>
</evidence>
<evidence type="ECO:0000256" key="1">
    <source>
        <dbReference type="ARBA" id="ARBA00004976"/>
    </source>
</evidence>
<dbReference type="UniPathway" id="UPA00908">
    <property type="reaction ID" value="UER00884"/>
</dbReference>
<dbReference type="AlphaFoldDB" id="G9X1H1"/>